<dbReference type="PANTHER" id="PTHR47019">
    <property type="entry name" value="LIPID II FLIPPASE MURJ"/>
    <property type="match status" value="1"/>
</dbReference>
<comment type="subcellular location">
    <subcellularLocation>
        <location evidence="1">Cell membrane</location>
        <topology evidence="1">Multi-pass membrane protein</topology>
    </subcellularLocation>
</comment>
<protein>
    <submittedName>
        <fullName evidence="11">Integral membrane protein MviN</fullName>
    </submittedName>
</protein>
<dbReference type="GO" id="GO:0034204">
    <property type="term" value="P:lipid translocation"/>
    <property type="evidence" value="ECO:0007669"/>
    <property type="project" value="TreeGrafter"/>
</dbReference>
<evidence type="ECO:0000256" key="5">
    <source>
        <dbReference type="ARBA" id="ARBA00022984"/>
    </source>
</evidence>
<evidence type="ECO:0000256" key="2">
    <source>
        <dbReference type="ARBA" id="ARBA00022475"/>
    </source>
</evidence>
<sequence>MAIDSASGAGQNRSMSLLARTSIVSAATLSSRVLGFVRDAATAAVLGTGASADALVAALALPLLARRLLSEGAFNLAFIPALAQAEGEGEGAPRRLARATLALLFGTLLAFALLAALFMPLVIRLMAPGFEPGGPRADVAVLCGRVAVLYLPFAGLAAIYGGVANGAYRVLLPALAPVAANLTVLAVIAVLLLRGLMESDTAALAIAAATVAAGISQLCLMMAAARGCPAAPGPLPGASAGGWSWRKALGVVRAAAPALLFAGLSQFRLIIIAAAVSASPGAVAALNYAQRLMDLPLGLVGASAGAVLVPALLRKSALSGAASDAPEASGRAMLAALAFALPAATGLAVLAEPIVVTLFQRGSFDGEDARLTGALLAVLAVSLPAQGLERILSATASTCGRVKTAERVALGSLAVCLLAAFGLGLVAGPRAAVAAAALSAFVSVLVLGGLLVRAGALAFSRAVLLSALGLVAASLLMGGCVAVLAALWPVPEGQMAAAVRLAGLVGSGGVVYGAAAFLLKALLPRLVPQP</sequence>
<comment type="function">
    <text evidence="8">Involved in peptidoglycan biosynthesis. Transports lipid-linked peptidoglycan precursors from the inner to the outer leaflet of the cytoplasmic membrane.</text>
</comment>
<evidence type="ECO:0000256" key="10">
    <source>
        <dbReference type="SAM" id="Phobius"/>
    </source>
</evidence>
<dbReference type="STRING" id="78245.Xaut_3084"/>
<keyword evidence="2" id="KW-1003">Cell membrane</keyword>
<gene>
    <name evidence="11" type="ordered locus">Xaut_3084</name>
</gene>
<dbReference type="EMBL" id="CP000781">
    <property type="protein sequence ID" value="ABS68314.1"/>
    <property type="molecule type" value="Genomic_DNA"/>
</dbReference>
<reference evidence="11 12" key="1">
    <citation type="submission" date="2007-07" db="EMBL/GenBank/DDBJ databases">
        <title>Complete sequence of chromosome of Xanthobacter autotrophicus Py2.</title>
        <authorList>
            <consortium name="US DOE Joint Genome Institute"/>
            <person name="Copeland A."/>
            <person name="Lucas S."/>
            <person name="Lapidus A."/>
            <person name="Barry K."/>
            <person name="Glavina del Rio T."/>
            <person name="Hammon N."/>
            <person name="Israni S."/>
            <person name="Dalin E."/>
            <person name="Tice H."/>
            <person name="Pitluck S."/>
            <person name="Sims D."/>
            <person name="Brettin T."/>
            <person name="Bruce D."/>
            <person name="Detter J.C."/>
            <person name="Han C."/>
            <person name="Tapia R."/>
            <person name="Brainard J."/>
            <person name="Schmutz J."/>
            <person name="Larimer F."/>
            <person name="Land M."/>
            <person name="Hauser L."/>
            <person name="Kyrpides N."/>
            <person name="Kim E."/>
            <person name="Ensigns S.A."/>
            <person name="Richardson P."/>
        </authorList>
    </citation>
    <scope>NUCLEOTIDE SEQUENCE [LARGE SCALE GENOMIC DNA]</scope>
    <source>
        <strain evidence="12">ATCC BAA-1158 / Py2</strain>
    </source>
</reference>
<keyword evidence="12" id="KW-1185">Reference proteome</keyword>
<keyword evidence="5" id="KW-0573">Peptidoglycan synthesis</keyword>
<evidence type="ECO:0000256" key="3">
    <source>
        <dbReference type="ARBA" id="ARBA00022692"/>
    </source>
</evidence>
<dbReference type="eggNOG" id="COG0728">
    <property type="taxonomic scope" value="Bacteria"/>
</dbReference>
<dbReference type="PANTHER" id="PTHR47019:SF1">
    <property type="entry name" value="LIPID II FLIPPASE MURJ"/>
    <property type="match status" value="1"/>
</dbReference>
<feature type="transmembrane region" description="Helical" evidence="10">
    <location>
        <begin position="464"/>
        <end position="489"/>
    </location>
</feature>
<dbReference type="OrthoDB" id="8444704at2"/>
<dbReference type="GO" id="GO:0008360">
    <property type="term" value="P:regulation of cell shape"/>
    <property type="evidence" value="ECO:0007669"/>
    <property type="project" value="UniProtKB-KW"/>
</dbReference>
<keyword evidence="4" id="KW-0133">Cell shape</keyword>
<dbReference type="PhylomeDB" id="A7IJX1"/>
<evidence type="ECO:0000256" key="9">
    <source>
        <dbReference type="ARBA" id="ARBA00061532"/>
    </source>
</evidence>
<feature type="transmembrane region" description="Helical" evidence="10">
    <location>
        <begin position="501"/>
        <end position="523"/>
    </location>
</feature>
<feature type="transmembrane region" description="Helical" evidence="10">
    <location>
        <begin position="433"/>
        <end position="452"/>
    </location>
</feature>
<dbReference type="PRINTS" id="PR01806">
    <property type="entry name" value="VIRFACTRMVIN"/>
</dbReference>
<evidence type="ECO:0000256" key="6">
    <source>
        <dbReference type="ARBA" id="ARBA00022989"/>
    </source>
</evidence>
<proteinExistence type="inferred from homology"/>
<comment type="similarity">
    <text evidence="9">Belongs to the MurJ/MviN family.</text>
</comment>
<dbReference type="GO" id="GO:0015648">
    <property type="term" value="F:lipid-linked peptidoglycan transporter activity"/>
    <property type="evidence" value="ECO:0007669"/>
    <property type="project" value="TreeGrafter"/>
</dbReference>
<dbReference type="GO" id="GO:0009252">
    <property type="term" value="P:peptidoglycan biosynthetic process"/>
    <property type="evidence" value="ECO:0007669"/>
    <property type="project" value="UniProtKB-KW"/>
</dbReference>
<dbReference type="InterPro" id="IPR004268">
    <property type="entry name" value="MurJ"/>
</dbReference>
<organism evidence="11 12">
    <name type="scientific">Xanthobacter autotrophicus (strain ATCC BAA-1158 / Py2)</name>
    <dbReference type="NCBI Taxonomy" id="78245"/>
    <lineage>
        <taxon>Bacteria</taxon>
        <taxon>Pseudomonadati</taxon>
        <taxon>Pseudomonadota</taxon>
        <taxon>Alphaproteobacteria</taxon>
        <taxon>Hyphomicrobiales</taxon>
        <taxon>Xanthobacteraceae</taxon>
        <taxon>Xanthobacter</taxon>
    </lineage>
</organism>
<feature type="transmembrane region" description="Helical" evidence="10">
    <location>
        <begin position="170"/>
        <end position="196"/>
    </location>
</feature>
<name>A7IJX1_XANP2</name>
<dbReference type="HOGENOM" id="CLU_006797_1_0_5"/>
<evidence type="ECO:0000313" key="11">
    <source>
        <dbReference type="EMBL" id="ABS68314.1"/>
    </source>
</evidence>
<dbReference type="KEGG" id="xau:Xaut_3084"/>
<feature type="transmembrane region" description="Helical" evidence="10">
    <location>
        <begin position="408"/>
        <end position="427"/>
    </location>
</feature>
<evidence type="ECO:0000256" key="4">
    <source>
        <dbReference type="ARBA" id="ARBA00022960"/>
    </source>
</evidence>
<evidence type="ECO:0000313" key="12">
    <source>
        <dbReference type="Proteomes" id="UP000002417"/>
    </source>
</evidence>
<keyword evidence="6 10" id="KW-1133">Transmembrane helix</keyword>
<feature type="transmembrane region" description="Helical" evidence="10">
    <location>
        <begin position="101"/>
        <end position="127"/>
    </location>
</feature>
<keyword evidence="7 10" id="KW-0472">Membrane</keyword>
<feature type="transmembrane region" description="Helical" evidence="10">
    <location>
        <begin position="139"/>
        <end position="163"/>
    </location>
</feature>
<evidence type="ECO:0000256" key="1">
    <source>
        <dbReference type="ARBA" id="ARBA00004651"/>
    </source>
</evidence>
<evidence type="ECO:0000256" key="8">
    <source>
        <dbReference type="ARBA" id="ARBA00060041"/>
    </source>
</evidence>
<feature type="transmembrane region" description="Helical" evidence="10">
    <location>
        <begin position="43"/>
        <end position="65"/>
    </location>
</feature>
<dbReference type="Pfam" id="PF03023">
    <property type="entry name" value="MurJ"/>
    <property type="match status" value="1"/>
</dbReference>
<dbReference type="GO" id="GO:0005886">
    <property type="term" value="C:plasma membrane"/>
    <property type="evidence" value="ECO:0007669"/>
    <property type="project" value="UniProtKB-SubCell"/>
</dbReference>
<evidence type="ECO:0000256" key="7">
    <source>
        <dbReference type="ARBA" id="ARBA00023136"/>
    </source>
</evidence>
<dbReference type="Proteomes" id="UP000002417">
    <property type="component" value="Chromosome"/>
</dbReference>
<feature type="transmembrane region" description="Helical" evidence="10">
    <location>
        <begin position="334"/>
        <end position="359"/>
    </location>
</feature>
<dbReference type="AlphaFoldDB" id="A7IJX1"/>
<dbReference type="InterPro" id="IPR051050">
    <property type="entry name" value="Lipid_II_flippase_MurJ/MviN"/>
</dbReference>
<feature type="transmembrane region" description="Helical" evidence="10">
    <location>
        <begin position="371"/>
        <end position="388"/>
    </location>
</feature>
<feature type="transmembrane region" description="Helical" evidence="10">
    <location>
        <begin position="295"/>
        <end position="313"/>
    </location>
</feature>
<keyword evidence="3 10" id="KW-0812">Transmembrane</keyword>
<feature type="transmembrane region" description="Helical" evidence="10">
    <location>
        <begin position="202"/>
        <end position="225"/>
    </location>
</feature>
<accession>A7IJX1</accession>